<evidence type="ECO:0000313" key="2">
    <source>
        <dbReference type="Proteomes" id="UP000199470"/>
    </source>
</evidence>
<dbReference type="AlphaFoldDB" id="A0A1I4QFQ7"/>
<evidence type="ECO:0000313" key="1">
    <source>
        <dbReference type="EMBL" id="SFM38606.1"/>
    </source>
</evidence>
<reference evidence="1 2" key="1">
    <citation type="submission" date="2016-10" db="EMBL/GenBank/DDBJ databases">
        <authorList>
            <person name="de Groot N.N."/>
        </authorList>
    </citation>
    <scope>NUCLEOTIDE SEQUENCE [LARGE SCALE GENOMIC DNA]</scope>
    <source>
        <strain evidence="1 2">ATCC 43154</strain>
    </source>
</reference>
<dbReference type="EMBL" id="FOTW01000019">
    <property type="protein sequence ID" value="SFM38606.1"/>
    <property type="molecule type" value="Genomic_DNA"/>
</dbReference>
<dbReference type="Pfam" id="PF11454">
    <property type="entry name" value="DUF3016"/>
    <property type="match status" value="1"/>
</dbReference>
<keyword evidence="2" id="KW-1185">Reference proteome</keyword>
<name>A0A1I4QFQ7_9BURK</name>
<dbReference type="Proteomes" id="UP000199470">
    <property type="component" value="Unassembled WGS sequence"/>
</dbReference>
<gene>
    <name evidence="1" type="ORF">SAMN02982985_03880</name>
</gene>
<sequence length="165" mass="18592">MRTITSTLLGAPLLLWALLAGAGARADVNIHYVEPERFSDVPFSPVERERVLKQLSEHLAKLGRQLPAGQTLKVEVLDVDLAGRMYPRRGGDEIRVMNGGADWPRLHLRYTLEAGGQVLRSGDDELSNMNYQDRISRYGGDDALRYEKQMLDEWFAKRFAPPARG</sequence>
<dbReference type="InterPro" id="IPR021557">
    <property type="entry name" value="DUF3016"/>
</dbReference>
<evidence type="ECO:0008006" key="3">
    <source>
        <dbReference type="Google" id="ProtNLM"/>
    </source>
</evidence>
<dbReference type="STRING" id="758825.SAMN02982985_03880"/>
<protein>
    <recommendedName>
        <fullName evidence="3">DUF3016 domain-containing protein</fullName>
    </recommendedName>
</protein>
<dbReference type="RefSeq" id="WP_093389362.1">
    <property type="nucleotide sequence ID" value="NZ_FOTW01000019.1"/>
</dbReference>
<proteinExistence type="predicted"/>
<accession>A0A1I4QFQ7</accession>
<dbReference type="OrthoDB" id="195620at2"/>
<organism evidence="1 2">
    <name type="scientific">Rugamonas rubra</name>
    <dbReference type="NCBI Taxonomy" id="758825"/>
    <lineage>
        <taxon>Bacteria</taxon>
        <taxon>Pseudomonadati</taxon>
        <taxon>Pseudomonadota</taxon>
        <taxon>Betaproteobacteria</taxon>
        <taxon>Burkholderiales</taxon>
        <taxon>Oxalobacteraceae</taxon>
        <taxon>Telluria group</taxon>
        <taxon>Rugamonas</taxon>
    </lineage>
</organism>